<proteinExistence type="predicted"/>
<evidence type="ECO:0008006" key="4">
    <source>
        <dbReference type="Google" id="ProtNLM"/>
    </source>
</evidence>
<evidence type="ECO:0000313" key="2">
    <source>
        <dbReference type="EMBL" id="KAG9072869.1"/>
    </source>
</evidence>
<dbReference type="EMBL" id="JAHRHY010000001">
    <property type="protein sequence ID" value="KAG9072869.1"/>
    <property type="molecule type" value="Genomic_DNA"/>
</dbReference>
<evidence type="ECO:0000256" key="1">
    <source>
        <dbReference type="SAM" id="MobiDB-lite"/>
    </source>
</evidence>
<name>A0A9P7Y6W7_9FUNG</name>
<organism evidence="2 3">
    <name type="scientific">Linnemannia hyalina</name>
    <dbReference type="NCBI Taxonomy" id="64524"/>
    <lineage>
        <taxon>Eukaryota</taxon>
        <taxon>Fungi</taxon>
        <taxon>Fungi incertae sedis</taxon>
        <taxon>Mucoromycota</taxon>
        <taxon>Mortierellomycotina</taxon>
        <taxon>Mortierellomycetes</taxon>
        <taxon>Mortierellales</taxon>
        <taxon>Mortierellaceae</taxon>
        <taxon>Linnemannia</taxon>
    </lineage>
</organism>
<reference evidence="2" key="1">
    <citation type="submission" date="2021-06" db="EMBL/GenBank/DDBJ databases">
        <title>Genome Sequence of Mortierella hyaline Strain SCG-10, a Cold-Adapted, Nitrate-Reducing Fungus Isolated from Soil in Minnesota, USA.</title>
        <authorList>
            <person name="Aldossari N."/>
        </authorList>
    </citation>
    <scope>NUCLEOTIDE SEQUENCE</scope>
    <source>
        <strain evidence="2">SCG-10</strain>
    </source>
</reference>
<keyword evidence="3" id="KW-1185">Reference proteome</keyword>
<protein>
    <recommendedName>
        <fullName evidence="4">F-box domain-containing protein</fullName>
    </recommendedName>
</protein>
<dbReference type="OrthoDB" id="2394871at2759"/>
<feature type="region of interest" description="Disordered" evidence="1">
    <location>
        <begin position="325"/>
        <end position="354"/>
    </location>
</feature>
<dbReference type="SUPFAM" id="SSF52047">
    <property type="entry name" value="RNI-like"/>
    <property type="match status" value="1"/>
</dbReference>
<gene>
    <name evidence="2" type="ORF">KI688_000649</name>
</gene>
<feature type="region of interest" description="Disordered" evidence="1">
    <location>
        <begin position="1"/>
        <end position="28"/>
    </location>
</feature>
<feature type="compositionally biased region" description="Low complexity" evidence="1">
    <location>
        <begin position="9"/>
        <end position="19"/>
    </location>
</feature>
<dbReference type="InterPro" id="IPR032675">
    <property type="entry name" value="LRR_dom_sf"/>
</dbReference>
<sequence length="594" mass="68537">MSFFVDQPTTQQTTTTTTQLRKQHTSRTSMDSMPAELIEAFGQYLDGPSLYSSLRVSRFWFNALSSLIWSHISKTQWHRTGFPIRQVFDAYDDSPLRPKLLQVRHLEWAANSDLKDVSAITIRKEIARSRLVQLLRMAANVRSLELQLSITADELGLLQSIAGLRHLRRLRIEATGLDMFAIRLQDMNDTFANLESLESAGHWLQINLSSWERPEDAQQWRMERLSVGYYALPILWHCENLRELEIRIFEGFGFQRSEKRSLRPLQMCRNLQVLKIHRYSRQDTLLDLVETIGSLRQLRSLSFSILDFSFFDLLCRPESIVPTEGDHRLQGIKPEQQDETGHSSARPPDNDDNDDLPLPLLEDLTIISVDVGDNTFSAIDRLSAQFFNILRTRPLLKGFQIQGFSFYPWDIFAQPERELDHGWACVGLETLKLQFRSLDPRKMNSKEKRYRIWRPIYRQLGQLTRLKSLMIQCWSLEKGTDVGILELALPLSSGTGTVSRQKQGRSKSVLNGPAAVTATDDALPSKLKARLTELSNLYLSDSKGMTWSRTELEILLALFPKLKDLNLRPLNPGNGKDIQKWLKEWKRTDLKFVY</sequence>
<dbReference type="Proteomes" id="UP000707451">
    <property type="component" value="Unassembled WGS sequence"/>
</dbReference>
<dbReference type="Gene3D" id="3.80.10.10">
    <property type="entry name" value="Ribonuclease Inhibitor"/>
    <property type="match status" value="1"/>
</dbReference>
<evidence type="ECO:0000313" key="3">
    <source>
        <dbReference type="Proteomes" id="UP000707451"/>
    </source>
</evidence>
<comment type="caution">
    <text evidence="2">The sequence shown here is derived from an EMBL/GenBank/DDBJ whole genome shotgun (WGS) entry which is preliminary data.</text>
</comment>
<feature type="compositionally biased region" description="Basic and acidic residues" evidence="1">
    <location>
        <begin position="325"/>
        <end position="341"/>
    </location>
</feature>
<dbReference type="AlphaFoldDB" id="A0A9P7Y6W7"/>
<accession>A0A9P7Y6W7</accession>